<dbReference type="AlphaFoldDB" id="A0A8H3RZQ9"/>
<proteinExistence type="inferred from homology"/>
<reference evidence="7 8" key="1">
    <citation type="submission" date="2020-01" db="EMBL/GenBank/DDBJ databases">
        <title>Draft genome sequence of Aspergillus udagawae IFM 46972.</title>
        <authorList>
            <person name="Takahashi H."/>
            <person name="Yaguchi T."/>
        </authorList>
    </citation>
    <scope>NUCLEOTIDE SEQUENCE [LARGE SCALE GENOMIC DNA]</scope>
    <source>
        <strain evidence="7 8">IFM 46972</strain>
    </source>
</reference>
<feature type="transmembrane region" description="Helical" evidence="6">
    <location>
        <begin position="237"/>
        <end position="256"/>
    </location>
</feature>
<evidence type="ECO:0000256" key="6">
    <source>
        <dbReference type="SAM" id="Phobius"/>
    </source>
</evidence>
<keyword evidence="4 6" id="KW-1133">Transmembrane helix</keyword>
<dbReference type="PANTHER" id="PTHR31123">
    <property type="entry name" value="ACCUMULATION OF DYADS PROTEIN 2-RELATED"/>
    <property type="match status" value="1"/>
</dbReference>
<gene>
    <name evidence="7" type="ORF">IFM46972_07297</name>
</gene>
<dbReference type="InterPro" id="IPR000791">
    <property type="entry name" value="Gpr1/Fun34/SatP-like"/>
</dbReference>
<evidence type="ECO:0000256" key="4">
    <source>
        <dbReference type="ARBA" id="ARBA00022989"/>
    </source>
</evidence>
<organism evidence="7 8">
    <name type="scientific">Aspergillus udagawae</name>
    <dbReference type="NCBI Taxonomy" id="91492"/>
    <lineage>
        <taxon>Eukaryota</taxon>
        <taxon>Fungi</taxon>
        <taxon>Dikarya</taxon>
        <taxon>Ascomycota</taxon>
        <taxon>Pezizomycotina</taxon>
        <taxon>Eurotiomycetes</taxon>
        <taxon>Eurotiomycetidae</taxon>
        <taxon>Eurotiales</taxon>
        <taxon>Aspergillaceae</taxon>
        <taxon>Aspergillus</taxon>
        <taxon>Aspergillus subgen. Fumigati</taxon>
    </lineage>
</organism>
<accession>A0A8H3RZQ9</accession>
<comment type="caution">
    <text evidence="7">The sequence shown here is derived from an EMBL/GenBank/DDBJ whole genome shotgun (WGS) entry which is preliminary data.</text>
</comment>
<dbReference type="GO" id="GO:0005886">
    <property type="term" value="C:plasma membrane"/>
    <property type="evidence" value="ECO:0007669"/>
    <property type="project" value="TreeGrafter"/>
</dbReference>
<dbReference type="InterPro" id="IPR051633">
    <property type="entry name" value="AceTr"/>
</dbReference>
<dbReference type="Proteomes" id="UP000465221">
    <property type="component" value="Unassembled WGS sequence"/>
</dbReference>
<evidence type="ECO:0000313" key="8">
    <source>
        <dbReference type="Proteomes" id="UP000465221"/>
    </source>
</evidence>
<evidence type="ECO:0000256" key="3">
    <source>
        <dbReference type="ARBA" id="ARBA00022692"/>
    </source>
</evidence>
<keyword evidence="3 6" id="KW-0812">Transmembrane</keyword>
<protein>
    <submittedName>
        <fullName evidence="7">Protein alcS</fullName>
    </submittedName>
</protein>
<evidence type="ECO:0000256" key="1">
    <source>
        <dbReference type="ARBA" id="ARBA00004141"/>
    </source>
</evidence>
<comment type="similarity">
    <text evidence="2">Belongs to the acetate uptake transporter (AceTr) (TC 2.A.96) family.</text>
</comment>
<dbReference type="Pfam" id="PF01184">
    <property type="entry name" value="Gpr1_Fun34_YaaH"/>
    <property type="match status" value="1"/>
</dbReference>
<keyword evidence="5 6" id="KW-0472">Membrane</keyword>
<sequence>MSNGVINEKSDEHLRRIQTAESVFLPISREAFEKLYLNPKSPTVSGDLRKKLGNPTPISLLGFLLASTPNACIVMGWRGAGGNGAAIIPALIFFGGMVQIFGGIGEWIIGNTFSCALFFTYGTFWIVQGTTLMPFFATGTHYSSTGNFLEGQQTPMYNASMGSLHTIQCTHFAMADLLEAFYFVALTVITFIYLICSIRTNVCLFSALFLLNITFGLFAGAFFSISVGNLHLAEKLQIAGGAFNFALCIPIWWIFITQILEAVDFPISLPVGDLSTVVPGRSQRLRLKEAEP</sequence>
<feature type="transmembrane region" description="Helical" evidence="6">
    <location>
        <begin position="116"/>
        <end position="137"/>
    </location>
</feature>
<feature type="transmembrane region" description="Helical" evidence="6">
    <location>
        <begin position="58"/>
        <end position="80"/>
    </location>
</feature>
<feature type="transmembrane region" description="Helical" evidence="6">
    <location>
        <begin position="203"/>
        <end position="225"/>
    </location>
</feature>
<comment type="subcellular location">
    <subcellularLocation>
        <location evidence="1">Membrane</location>
        <topology evidence="1">Multi-pass membrane protein</topology>
    </subcellularLocation>
</comment>
<feature type="transmembrane region" description="Helical" evidence="6">
    <location>
        <begin position="180"/>
        <end position="196"/>
    </location>
</feature>
<dbReference type="EMBL" id="BLKC01000055">
    <property type="protein sequence ID" value="GFF43712.1"/>
    <property type="molecule type" value="Genomic_DNA"/>
</dbReference>
<evidence type="ECO:0000256" key="2">
    <source>
        <dbReference type="ARBA" id="ARBA00005587"/>
    </source>
</evidence>
<evidence type="ECO:0000313" key="7">
    <source>
        <dbReference type="EMBL" id="GFF43712.1"/>
    </source>
</evidence>
<evidence type="ECO:0000256" key="5">
    <source>
        <dbReference type="ARBA" id="ARBA00023136"/>
    </source>
</evidence>
<dbReference type="GO" id="GO:0015123">
    <property type="term" value="F:acetate transmembrane transporter activity"/>
    <property type="evidence" value="ECO:0007669"/>
    <property type="project" value="TreeGrafter"/>
</dbReference>
<dbReference type="PANTHER" id="PTHR31123:SF6">
    <property type="entry name" value="MEMBRANE AMMONIUM TRANSPORTER (ATO3), PUTATIVE (AFU_ORTHOLOGUE AFUA_5G01140)-RELATED"/>
    <property type="match status" value="1"/>
</dbReference>
<feature type="transmembrane region" description="Helical" evidence="6">
    <location>
        <begin position="86"/>
        <end position="109"/>
    </location>
</feature>
<name>A0A8H3RZQ9_9EURO</name>